<protein>
    <submittedName>
        <fullName evidence="1">Uncharacterized protein</fullName>
    </submittedName>
</protein>
<reference evidence="1 2" key="1">
    <citation type="submission" date="2018-08" db="EMBL/GenBank/DDBJ databases">
        <title>A genome reference for cultivated species of the human gut microbiota.</title>
        <authorList>
            <person name="Zou Y."/>
            <person name="Xue W."/>
            <person name="Luo G."/>
        </authorList>
    </citation>
    <scope>NUCLEOTIDE SEQUENCE [LARGE SCALE GENOMIC DNA]</scope>
    <source>
        <strain evidence="1 2">AM18-6</strain>
    </source>
</reference>
<gene>
    <name evidence="1" type="ORF">DW228_06540</name>
</gene>
<comment type="caution">
    <text evidence="1">The sequence shown here is derived from an EMBL/GenBank/DDBJ whole genome shotgun (WGS) entry which is preliminary data.</text>
</comment>
<dbReference type="EMBL" id="QRJE01000008">
    <property type="protein sequence ID" value="RHH14455.1"/>
    <property type="molecule type" value="Genomic_DNA"/>
</dbReference>
<proteinExistence type="predicted"/>
<dbReference type="RefSeq" id="WP_122330103.1">
    <property type="nucleotide sequence ID" value="NZ_JAQDYY010000001.1"/>
</dbReference>
<accession>A0A396C1S0</accession>
<evidence type="ECO:0000313" key="1">
    <source>
        <dbReference type="EMBL" id="RHH14455.1"/>
    </source>
</evidence>
<dbReference type="AlphaFoldDB" id="A0A396C1S0"/>
<name>A0A396C1S0_BACFG</name>
<sequence>MNTIQNNKENYFITADRQERLKLLSLDDFALFVKQFQIGDSVNIYLDIDKENRTASEFIGIKLTYWNEETFYQLGGYNYGIYTIQSMKEPDFEKEFVANVQKAITYFTSTDTVGVMLNPGDSWEEVWIHDELATSLEKGNTYTAFEQEDIDKIETYLLKHNCCVIPIADSNGNRSSSQKTCDVFREELPCILCDRISLKGIRPALDKPIIPTGKTSEEYRVEKLRKELISIISKTVEKNEQCIGTCYKNIGTHHCQANIEEEYEGDPLVVNTHSHECCRYGGYDAATVYDLYKDPVTFNLMCSQNGESGDDYDEPIEVVCLEGLIEIVKWLKRYGFLSASEFEPMAPTLFCAECGSSDVNVQAWVNPNVDNEYMDDAGDTKDSGNNWCHKCESHTRLWEHEDLLAEMKGWFVHLTCEVLEEITGNKFIGNYEEFRTACQKYWDALSEEQQIALWNTRDNE</sequence>
<organism evidence="1 2">
    <name type="scientific">Bacteroides fragilis</name>
    <dbReference type="NCBI Taxonomy" id="817"/>
    <lineage>
        <taxon>Bacteria</taxon>
        <taxon>Pseudomonadati</taxon>
        <taxon>Bacteroidota</taxon>
        <taxon>Bacteroidia</taxon>
        <taxon>Bacteroidales</taxon>
        <taxon>Bacteroidaceae</taxon>
        <taxon>Bacteroides</taxon>
    </lineage>
</organism>
<dbReference type="Proteomes" id="UP000266644">
    <property type="component" value="Unassembled WGS sequence"/>
</dbReference>
<evidence type="ECO:0000313" key="2">
    <source>
        <dbReference type="Proteomes" id="UP000266644"/>
    </source>
</evidence>